<dbReference type="AlphaFoldDB" id="A0A445D8Q3"/>
<proteinExistence type="predicted"/>
<protein>
    <recommendedName>
        <fullName evidence="3">Reverse transcriptase zinc-binding domain-containing protein</fullName>
    </recommendedName>
</protein>
<keyword evidence="2" id="KW-1185">Reference proteome</keyword>
<accession>A0A445D8Q3</accession>
<evidence type="ECO:0000313" key="2">
    <source>
        <dbReference type="Proteomes" id="UP000289738"/>
    </source>
</evidence>
<organism evidence="1 2">
    <name type="scientific">Arachis hypogaea</name>
    <name type="common">Peanut</name>
    <dbReference type="NCBI Taxonomy" id="3818"/>
    <lineage>
        <taxon>Eukaryota</taxon>
        <taxon>Viridiplantae</taxon>
        <taxon>Streptophyta</taxon>
        <taxon>Embryophyta</taxon>
        <taxon>Tracheophyta</taxon>
        <taxon>Spermatophyta</taxon>
        <taxon>Magnoliopsida</taxon>
        <taxon>eudicotyledons</taxon>
        <taxon>Gunneridae</taxon>
        <taxon>Pentapetalae</taxon>
        <taxon>rosids</taxon>
        <taxon>fabids</taxon>
        <taxon>Fabales</taxon>
        <taxon>Fabaceae</taxon>
        <taxon>Papilionoideae</taxon>
        <taxon>50 kb inversion clade</taxon>
        <taxon>dalbergioids sensu lato</taxon>
        <taxon>Dalbergieae</taxon>
        <taxon>Pterocarpus clade</taxon>
        <taxon>Arachis</taxon>
    </lineage>
</organism>
<dbReference type="EMBL" id="SDMP01000005">
    <property type="protein sequence ID" value="RYR59558.1"/>
    <property type="molecule type" value="Genomic_DNA"/>
</dbReference>
<dbReference type="STRING" id="3818.A0A445D8Q3"/>
<reference evidence="1 2" key="1">
    <citation type="submission" date="2019-01" db="EMBL/GenBank/DDBJ databases">
        <title>Sequencing of cultivated peanut Arachis hypogaea provides insights into genome evolution and oil improvement.</title>
        <authorList>
            <person name="Chen X."/>
        </authorList>
    </citation>
    <scope>NUCLEOTIDE SEQUENCE [LARGE SCALE GENOMIC DNA]</scope>
    <source>
        <strain evidence="2">cv. Fuhuasheng</strain>
        <tissue evidence="1">Leaves</tissue>
    </source>
</reference>
<name>A0A445D8Q3_ARAHY</name>
<sequence length="120" mass="14129">MKLINQAGKETLIKAVVQAVPAYAMNIIKFPRVFWRKINSKIAKFWWTSAKKERALKNPNSILVQILKAIYFPDGNFWEARTKKGSSWVWKSLVHGRELIRKKGKWSVRDRSQISIWRDT</sequence>
<gene>
    <name evidence="1" type="ORF">Ahy_A05g025460</name>
</gene>
<evidence type="ECO:0000313" key="1">
    <source>
        <dbReference type="EMBL" id="RYR59558.1"/>
    </source>
</evidence>
<dbReference type="Proteomes" id="UP000289738">
    <property type="component" value="Chromosome A05"/>
</dbReference>
<evidence type="ECO:0008006" key="3">
    <source>
        <dbReference type="Google" id="ProtNLM"/>
    </source>
</evidence>
<comment type="caution">
    <text evidence="1">The sequence shown here is derived from an EMBL/GenBank/DDBJ whole genome shotgun (WGS) entry which is preliminary data.</text>
</comment>